<keyword evidence="1" id="KW-0472">Membrane</keyword>
<name>A0ABV7GRU1_9RHOB</name>
<keyword evidence="3" id="KW-1185">Reference proteome</keyword>
<dbReference type="EMBL" id="JBHRTB010000010">
    <property type="protein sequence ID" value="MFC3142730.1"/>
    <property type="molecule type" value="Genomic_DNA"/>
</dbReference>
<evidence type="ECO:0000313" key="3">
    <source>
        <dbReference type="Proteomes" id="UP001595632"/>
    </source>
</evidence>
<dbReference type="Proteomes" id="UP001595632">
    <property type="component" value="Unassembled WGS sequence"/>
</dbReference>
<protein>
    <submittedName>
        <fullName evidence="2">Uncharacterized protein</fullName>
    </submittedName>
</protein>
<evidence type="ECO:0000313" key="2">
    <source>
        <dbReference type="EMBL" id="MFC3142730.1"/>
    </source>
</evidence>
<dbReference type="RefSeq" id="WP_275633517.1">
    <property type="nucleotide sequence ID" value="NZ_JARGYD010000005.1"/>
</dbReference>
<keyword evidence="1" id="KW-0812">Transmembrane</keyword>
<comment type="caution">
    <text evidence="2">The sequence shown here is derived from an EMBL/GenBank/DDBJ whole genome shotgun (WGS) entry which is preliminary data.</text>
</comment>
<organism evidence="2 3">
    <name type="scientific">Psychromarinibacter halotolerans</name>
    <dbReference type="NCBI Taxonomy" id="1775175"/>
    <lineage>
        <taxon>Bacteria</taxon>
        <taxon>Pseudomonadati</taxon>
        <taxon>Pseudomonadota</taxon>
        <taxon>Alphaproteobacteria</taxon>
        <taxon>Rhodobacterales</taxon>
        <taxon>Paracoccaceae</taxon>
        <taxon>Psychromarinibacter</taxon>
    </lineage>
</organism>
<accession>A0ABV7GRU1</accession>
<sequence length="99" mass="11002">MKHAVLSRPDQSVESFNHDGLELARRKKSRRSFPVAKLLQFMLAVFAFKIFLFLQLGPVAYAEKRNDLAESGAFGRVAAAAMALDPVSHKVVDAIKFVL</sequence>
<reference evidence="3" key="1">
    <citation type="journal article" date="2019" name="Int. J. Syst. Evol. Microbiol.">
        <title>The Global Catalogue of Microorganisms (GCM) 10K type strain sequencing project: providing services to taxonomists for standard genome sequencing and annotation.</title>
        <authorList>
            <consortium name="The Broad Institute Genomics Platform"/>
            <consortium name="The Broad Institute Genome Sequencing Center for Infectious Disease"/>
            <person name="Wu L."/>
            <person name="Ma J."/>
        </authorList>
    </citation>
    <scope>NUCLEOTIDE SEQUENCE [LARGE SCALE GENOMIC DNA]</scope>
    <source>
        <strain evidence="3">KCTC 52366</strain>
    </source>
</reference>
<proteinExistence type="predicted"/>
<keyword evidence="1" id="KW-1133">Transmembrane helix</keyword>
<gene>
    <name evidence="2" type="ORF">ACFOGP_08415</name>
</gene>
<feature type="transmembrane region" description="Helical" evidence="1">
    <location>
        <begin position="35"/>
        <end position="56"/>
    </location>
</feature>
<evidence type="ECO:0000256" key="1">
    <source>
        <dbReference type="SAM" id="Phobius"/>
    </source>
</evidence>